<keyword evidence="1" id="KW-0732">Signal</keyword>
<feature type="signal peptide" evidence="1">
    <location>
        <begin position="1"/>
        <end position="20"/>
    </location>
</feature>
<protein>
    <recommendedName>
        <fullName evidence="4">Phosphate ABC transporter substrate-binding protein</fullName>
    </recommendedName>
</protein>
<dbReference type="STRING" id="946483.Cenrod_1925"/>
<feature type="chain" id="PRO_5004662899" description="Phosphate ABC transporter substrate-binding protein" evidence="1">
    <location>
        <begin position="21"/>
        <end position="139"/>
    </location>
</feature>
<evidence type="ECO:0000313" key="3">
    <source>
        <dbReference type="Proteomes" id="UP000017184"/>
    </source>
</evidence>
<dbReference type="RefSeq" id="WP_022774675.1">
    <property type="nucleotide sequence ID" value="NC_022576.1"/>
</dbReference>
<proteinExistence type="predicted"/>
<evidence type="ECO:0000256" key="1">
    <source>
        <dbReference type="SAM" id="SignalP"/>
    </source>
</evidence>
<accession>U5NCP4</accession>
<dbReference type="SUPFAM" id="SSF53850">
    <property type="entry name" value="Periplasmic binding protein-like II"/>
    <property type="match status" value="1"/>
</dbReference>
<dbReference type="KEGG" id="cbx:Cenrod_1925"/>
<dbReference type="EMBL" id="CP004885">
    <property type="protein sequence ID" value="AGX88003.1"/>
    <property type="molecule type" value="Genomic_DNA"/>
</dbReference>
<gene>
    <name evidence="2" type="ORF">Cenrod_1925</name>
</gene>
<evidence type="ECO:0000313" key="2">
    <source>
        <dbReference type="EMBL" id="AGX88003.1"/>
    </source>
</evidence>
<evidence type="ECO:0008006" key="4">
    <source>
        <dbReference type="Google" id="ProtNLM"/>
    </source>
</evidence>
<keyword evidence="3" id="KW-1185">Reference proteome</keyword>
<organism evidence="2 3">
    <name type="scientific">Candidatus Symbiobacter mobilis CR</name>
    <dbReference type="NCBI Taxonomy" id="946483"/>
    <lineage>
        <taxon>Bacteria</taxon>
        <taxon>Pseudomonadati</taxon>
        <taxon>Pseudomonadota</taxon>
        <taxon>Betaproteobacteria</taxon>
        <taxon>Burkholderiales</taxon>
        <taxon>Comamonadaceae</taxon>
    </lineage>
</organism>
<name>U5NCP4_9BURK</name>
<dbReference type="eggNOG" id="COG0226">
    <property type="taxonomic scope" value="Bacteria"/>
</dbReference>
<sequence>MKQHILATVALALWAQTSVAQVAVVVGAGSPATSLTLEQAASLFLGKSGQLPGFGTALLLDLPDSSSAREHFYTKVTGKSAAQIKAAWSRLMFSGKATPPKEVANSAAVKKAVAAHPGTVGYIEKSQVDSSVKVLLAVD</sequence>
<dbReference type="Proteomes" id="UP000017184">
    <property type="component" value="Chromosome"/>
</dbReference>
<reference evidence="2 3" key="1">
    <citation type="journal article" date="2013" name="Genome Biol.">
        <title>Genomic analysis reveals key aspects of prokaryotic symbiosis in the phototrophic consortium "Chlorochromatium aggregatum".</title>
        <authorList>
            <person name="Liu Z."/>
            <person name="Muller J."/>
            <person name="Li T."/>
            <person name="Alvey R.M."/>
            <person name="Vogl K."/>
            <person name="Frigaard N.U."/>
            <person name="Rockwell N.C."/>
            <person name="Boyd E.S."/>
            <person name="Tomsho L.P."/>
            <person name="Schuster S.C."/>
            <person name="Henke P."/>
            <person name="Rohde M."/>
            <person name="Overmann J."/>
            <person name="Bryant D.A."/>
        </authorList>
    </citation>
    <scope>NUCLEOTIDE SEQUENCE [LARGE SCALE GENOMIC DNA]</scope>
    <source>
        <strain evidence="2">CR</strain>
    </source>
</reference>
<dbReference type="OrthoDB" id="5368589at2"/>
<dbReference type="AlphaFoldDB" id="U5NCP4"/>
<dbReference type="Gene3D" id="3.40.190.10">
    <property type="entry name" value="Periplasmic binding protein-like II"/>
    <property type="match status" value="1"/>
</dbReference>
<dbReference type="HOGENOM" id="CLU_124904_1_0_4"/>